<dbReference type="InterPro" id="IPR014729">
    <property type="entry name" value="Rossmann-like_a/b/a_fold"/>
</dbReference>
<reference evidence="2 3" key="1">
    <citation type="submission" date="2018-06" db="EMBL/GenBank/DDBJ databases">
        <authorList>
            <consortium name="Pathogen Informatics"/>
            <person name="Doyle S."/>
        </authorList>
    </citation>
    <scope>NUCLEOTIDE SEQUENCE [LARGE SCALE GENOMIC DNA]</scope>
    <source>
        <strain evidence="2 3">NCTC11862</strain>
    </source>
</reference>
<evidence type="ECO:0000313" key="2">
    <source>
        <dbReference type="EMBL" id="STC69832.1"/>
    </source>
</evidence>
<dbReference type="STRING" id="35756.GCA_001044155_02090"/>
<evidence type="ECO:0000313" key="3">
    <source>
        <dbReference type="Proteomes" id="UP000254467"/>
    </source>
</evidence>
<dbReference type="Pfam" id="PF02698">
    <property type="entry name" value="DUF218"/>
    <property type="match status" value="1"/>
</dbReference>
<sequence length="145" mass="16513">MVLGARTHDGRPSGFLECRLELAARLYESSSRPVIVSGRGEAPVMARWLAEHGVDPDDIVEEKRATSTNENLEYSRALAPDANALHVVTNNFHALRTRVWAWHLGVPVRIHQADTPVDSRAWNYTREIFALPHSILRVLWRKIRE</sequence>
<dbReference type="AlphaFoldDB" id="A0A376CNJ1"/>
<dbReference type="PANTHER" id="PTHR30336:SF20">
    <property type="entry name" value="DUF218 DOMAIN-CONTAINING PROTEIN"/>
    <property type="match status" value="1"/>
</dbReference>
<protein>
    <submittedName>
        <fullName evidence="2">DUF218 domain</fullName>
    </submittedName>
</protein>
<name>A0A376CNJ1_9CORY</name>
<feature type="domain" description="DUF218" evidence="1">
    <location>
        <begin position="2"/>
        <end position="127"/>
    </location>
</feature>
<dbReference type="EMBL" id="UFXQ01000001">
    <property type="protein sequence ID" value="STC69832.1"/>
    <property type="molecule type" value="Genomic_DNA"/>
</dbReference>
<accession>A0A376CNJ1</accession>
<dbReference type="InterPro" id="IPR051599">
    <property type="entry name" value="Cell_Envelope_Assoc"/>
</dbReference>
<dbReference type="GO" id="GO:0005886">
    <property type="term" value="C:plasma membrane"/>
    <property type="evidence" value="ECO:0007669"/>
    <property type="project" value="TreeGrafter"/>
</dbReference>
<dbReference type="PANTHER" id="PTHR30336">
    <property type="entry name" value="INNER MEMBRANE PROTEIN, PROBABLE PERMEASE"/>
    <property type="match status" value="1"/>
</dbReference>
<dbReference type="InterPro" id="IPR003848">
    <property type="entry name" value="DUF218"/>
</dbReference>
<dbReference type="CDD" id="cd06259">
    <property type="entry name" value="YdcF-like"/>
    <property type="match status" value="1"/>
</dbReference>
<proteinExistence type="predicted"/>
<evidence type="ECO:0000259" key="1">
    <source>
        <dbReference type="Pfam" id="PF02698"/>
    </source>
</evidence>
<keyword evidence="3" id="KW-1185">Reference proteome</keyword>
<organism evidence="2 3">
    <name type="scientific">Corynebacterium pilosum</name>
    <dbReference type="NCBI Taxonomy" id="35756"/>
    <lineage>
        <taxon>Bacteria</taxon>
        <taxon>Bacillati</taxon>
        <taxon>Actinomycetota</taxon>
        <taxon>Actinomycetes</taxon>
        <taxon>Mycobacteriales</taxon>
        <taxon>Corynebacteriaceae</taxon>
        <taxon>Corynebacterium</taxon>
    </lineage>
</organism>
<dbReference type="Gene3D" id="3.40.50.620">
    <property type="entry name" value="HUPs"/>
    <property type="match status" value="1"/>
</dbReference>
<dbReference type="Proteomes" id="UP000254467">
    <property type="component" value="Unassembled WGS sequence"/>
</dbReference>
<gene>
    <name evidence="2" type="ORF">NCTC11862_01632</name>
</gene>